<evidence type="ECO:0000313" key="1">
    <source>
        <dbReference type="EMBL" id="ACJ75481.1"/>
    </source>
</evidence>
<evidence type="ECO:0000313" key="2">
    <source>
        <dbReference type="Proteomes" id="UP000002453"/>
    </source>
</evidence>
<dbReference type="RefSeq" id="WP_004101047.1">
    <property type="nucleotide sequence ID" value="NC_011653.1"/>
</dbReference>
<dbReference type="HOGENOM" id="CLU_3223194_0_0_0"/>
<dbReference type="AlphaFoldDB" id="B7IHB7"/>
<name>B7IHB7_THEAB</name>
<dbReference type="STRING" id="484019.THA_1023"/>
<proteinExistence type="predicted"/>
<keyword evidence="2" id="KW-1185">Reference proteome</keyword>
<accession>B7IHB7</accession>
<reference evidence="1 2" key="1">
    <citation type="journal article" date="2009" name="J. Bacteriol.">
        <title>The genome of Thermosipho africanus TCF52B: lateral genetic connections to the Firmicutes and Archaea.</title>
        <authorList>
            <person name="Nesboe C.L."/>
            <person name="Bapteste E."/>
            <person name="Curtis B."/>
            <person name="Dahle H."/>
            <person name="Lopez P."/>
            <person name="Macleod D."/>
            <person name="Dlutek M."/>
            <person name="Bowman S."/>
            <person name="Zhaxybayeva O."/>
            <person name="Birkeland N.-K."/>
            <person name="Doolittle W.F."/>
        </authorList>
    </citation>
    <scope>NUCLEOTIDE SEQUENCE [LARGE SCALE GENOMIC DNA]</scope>
    <source>
        <strain evidence="1 2">TCF52B</strain>
    </source>
</reference>
<gene>
    <name evidence="1" type="ordered locus">THA_1023</name>
</gene>
<protein>
    <submittedName>
        <fullName evidence="1">Uncharacterized protein</fullName>
    </submittedName>
</protein>
<dbReference type="Proteomes" id="UP000002453">
    <property type="component" value="Chromosome"/>
</dbReference>
<dbReference type="EMBL" id="CP001185">
    <property type="protein sequence ID" value="ACJ75481.1"/>
    <property type="molecule type" value="Genomic_DNA"/>
</dbReference>
<sequence>MLKQMIDFSKKLKRENFYFQDEELGEDIVYVIISLEDKKSFYYV</sequence>
<dbReference type="KEGG" id="taf:THA_1023"/>
<organism evidence="1 2">
    <name type="scientific">Thermosipho africanus (strain TCF52B)</name>
    <dbReference type="NCBI Taxonomy" id="484019"/>
    <lineage>
        <taxon>Bacteria</taxon>
        <taxon>Thermotogati</taxon>
        <taxon>Thermotogota</taxon>
        <taxon>Thermotogae</taxon>
        <taxon>Thermotogales</taxon>
        <taxon>Fervidobacteriaceae</taxon>
        <taxon>Thermosipho</taxon>
    </lineage>
</organism>